<dbReference type="Gene3D" id="1.20.1070.10">
    <property type="entry name" value="Rhodopsin 7-helix transmembrane proteins"/>
    <property type="match status" value="1"/>
</dbReference>
<dbReference type="CDD" id="cd14978">
    <property type="entry name" value="7tmA_FMRFamide_R-like"/>
    <property type="match status" value="1"/>
</dbReference>
<evidence type="ECO:0000256" key="5">
    <source>
        <dbReference type="ARBA" id="ARBA00023136"/>
    </source>
</evidence>
<dbReference type="PANTHER" id="PTHR46641:SF25">
    <property type="entry name" value="CNMAMIDE RECEPTOR-RELATED"/>
    <property type="match status" value="1"/>
</dbReference>
<keyword evidence="6" id="KW-0807">Transducer</keyword>
<dbReference type="InterPro" id="IPR000276">
    <property type="entry name" value="GPCR_Rhodpsn"/>
</dbReference>
<keyword evidence="6" id="KW-0297">G-protein coupled receptor</keyword>
<feature type="transmembrane region" description="Helical" evidence="8">
    <location>
        <begin position="56"/>
        <end position="77"/>
    </location>
</feature>
<evidence type="ECO:0000256" key="3">
    <source>
        <dbReference type="ARBA" id="ARBA00022692"/>
    </source>
</evidence>
<keyword evidence="6" id="KW-0675">Receptor</keyword>
<feature type="transmembrane region" description="Helical" evidence="8">
    <location>
        <begin position="280"/>
        <end position="304"/>
    </location>
</feature>
<dbReference type="PRINTS" id="PR00237">
    <property type="entry name" value="GPCRRHODOPSN"/>
</dbReference>
<dbReference type="Pfam" id="PF00001">
    <property type="entry name" value="7tm_1"/>
    <property type="match status" value="1"/>
</dbReference>
<feature type="transmembrane region" description="Helical" evidence="8">
    <location>
        <begin position="382"/>
        <end position="404"/>
    </location>
</feature>
<keyword evidence="3 6" id="KW-0812">Transmembrane</keyword>
<dbReference type="PANTHER" id="PTHR46641">
    <property type="entry name" value="FMRFAMIDE RECEPTOR-RELATED"/>
    <property type="match status" value="1"/>
</dbReference>
<evidence type="ECO:0000259" key="9">
    <source>
        <dbReference type="PROSITE" id="PS50262"/>
    </source>
</evidence>
<accession>A0ABN8HR66</accession>
<protein>
    <recommendedName>
        <fullName evidence="9">G-protein coupled receptors family 1 profile domain-containing protein</fullName>
    </recommendedName>
</protein>
<evidence type="ECO:0000313" key="11">
    <source>
        <dbReference type="Proteomes" id="UP000837857"/>
    </source>
</evidence>
<comment type="subcellular location">
    <subcellularLocation>
        <location evidence="1">Membrane</location>
    </subcellularLocation>
</comment>
<evidence type="ECO:0000256" key="2">
    <source>
        <dbReference type="ARBA" id="ARBA00010663"/>
    </source>
</evidence>
<evidence type="ECO:0000256" key="6">
    <source>
        <dbReference type="RuleBase" id="RU000688"/>
    </source>
</evidence>
<organism evidence="10 11">
    <name type="scientific">Iphiclides podalirius</name>
    <name type="common">scarce swallowtail</name>
    <dbReference type="NCBI Taxonomy" id="110791"/>
    <lineage>
        <taxon>Eukaryota</taxon>
        <taxon>Metazoa</taxon>
        <taxon>Ecdysozoa</taxon>
        <taxon>Arthropoda</taxon>
        <taxon>Hexapoda</taxon>
        <taxon>Insecta</taxon>
        <taxon>Pterygota</taxon>
        <taxon>Neoptera</taxon>
        <taxon>Endopterygota</taxon>
        <taxon>Lepidoptera</taxon>
        <taxon>Glossata</taxon>
        <taxon>Ditrysia</taxon>
        <taxon>Papilionoidea</taxon>
        <taxon>Papilionidae</taxon>
        <taxon>Papilioninae</taxon>
        <taxon>Iphiclides</taxon>
    </lineage>
</organism>
<feature type="transmembrane region" description="Helical" evidence="8">
    <location>
        <begin position="126"/>
        <end position="147"/>
    </location>
</feature>
<evidence type="ECO:0000256" key="8">
    <source>
        <dbReference type="SAM" id="Phobius"/>
    </source>
</evidence>
<gene>
    <name evidence="10" type="ORF">IPOD504_LOCUS859</name>
</gene>
<feature type="compositionally biased region" description="Polar residues" evidence="7">
    <location>
        <begin position="441"/>
        <end position="462"/>
    </location>
</feature>
<keyword evidence="5 8" id="KW-0472">Membrane</keyword>
<dbReference type="InterPro" id="IPR052954">
    <property type="entry name" value="GPCR-Ligand_Int"/>
</dbReference>
<reference evidence="10" key="1">
    <citation type="submission" date="2022-03" db="EMBL/GenBank/DDBJ databases">
        <authorList>
            <person name="Martin H S."/>
        </authorList>
    </citation>
    <scope>NUCLEOTIDE SEQUENCE</scope>
</reference>
<feature type="non-terminal residue" evidence="10">
    <location>
        <position position="462"/>
    </location>
</feature>
<feature type="domain" description="G-protein coupled receptors family 1 profile" evidence="9">
    <location>
        <begin position="68"/>
        <end position="300"/>
    </location>
</feature>
<proteinExistence type="inferred from homology"/>
<dbReference type="Proteomes" id="UP000837857">
    <property type="component" value="Chromosome 1"/>
</dbReference>
<name>A0ABN8HR66_9NEOP</name>
<feature type="transmembrane region" description="Helical" evidence="8">
    <location>
        <begin position="168"/>
        <end position="186"/>
    </location>
</feature>
<comment type="similarity">
    <text evidence="2 6">Belongs to the G-protein coupled receptor 1 family.</text>
</comment>
<evidence type="ECO:0000256" key="1">
    <source>
        <dbReference type="ARBA" id="ARBA00004370"/>
    </source>
</evidence>
<dbReference type="SUPFAM" id="SSF81321">
    <property type="entry name" value="Family A G protein-coupled receptor-like"/>
    <property type="match status" value="1"/>
</dbReference>
<dbReference type="EMBL" id="OW152813">
    <property type="protein sequence ID" value="CAH2036137.1"/>
    <property type="molecule type" value="Genomic_DNA"/>
</dbReference>
<keyword evidence="11" id="KW-1185">Reference proteome</keyword>
<feature type="region of interest" description="Disordered" evidence="7">
    <location>
        <begin position="425"/>
        <end position="462"/>
    </location>
</feature>
<dbReference type="InterPro" id="IPR017452">
    <property type="entry name" value="GPCR_Rhodpsn_7TM"/>
</dbReference>
<evidence type="ECO:0000256" key="7">
    <source>
        <dbReference type="SAM" id="MobiDB-lite"/>
    </source>
</evidence>
<dbReference type="PROSITE" id="PS50262">
    <property type="entry name" value="G_PROTEIN_RECEP_F1_2"/>
    <property type="match status" value="1"/>
</dbReference>
<feature type="transmembrane region" description="Helical" evidence="8">
    <location>
        <begin position="219"/>
        <end position="240"/>
    </location>
</feature>
<evidence type="ECO:0000256" key="4">
    <source>
        <dbReference type="ARBA" id="ARBA00022989"/>
    </source>
</evidence>
<evidence type="ECO:0000313" key="10">
    <source>
        <dbReference type="EMBL" id="CAH2036137.1"/>
    </source>
</evidence>
<keyword evidence="4 8" id="KW-1133">Transmembrane helix</keyword>
<dbReference type="PROSITE" id="PS00237">
    <property type="entry name" value="G_PROTEIN_RECEP_F1_1"/>
    <property type="match status" value="1"/>
</dbReference>
<feature type="transmembrane region" description="Helical" evidence="8">
    <location>
        <begin position="89"/>
        <end position="106"/>
    </location>
</feature>
<sequence>MAAHPLGNIFNFGGADTSSVRNNTTTAAAATPLATTLAPTAFDSVAVSLASFLNLYYTPLLVVLGSIGNLLSVFVFYRSKLRLQSTSQYLTALALSDTLFLLQLLPPWLNAVHSSGLFHRYGFCQIFVYVSYVTCSFSAWLVVAFTVERFVAVLYPLRRNAVCTLQRARHVITGVAVASLLLNVPVLRFAVPTTNDCNIDHEYLVHAARFNLVDTAVSFTVPLAVIIVLNTWITIGVCRLERARQQLIKAEQQLEVLGSRVRPIRQLGCPRSQHRVTRMLLIVSSVFVCFNLPAYTMRIIAYAYDMLTVEWAIACSGEWRGVGGVAPVAGPRAQRLATAPPTLPWRTLFKCPSDCPPPSARGAYSPCDSWKGDRDSGGRWAALQQVALMFFNTNFGINFILYCLSGQNFRRALVHTIPRLPRRARRAMAMRRAASSDPTRRPSTASSKSTLLYSTPLHSTLR</sequence>